<name>A0AAW9HNM9_9ACTO</name>
<dbReference type="Proteomes" id="UP001284901">
    <property type="component" value="Unassembled WGS sequence"/>
</dbReference>
<gene>
    <name evidence="1" type="ORF">R6G74_07800</name>
    <name evidence="2" type="ORF">R6P33_06645</name>
</gene>
<evidence type="ECO:0000313" key="2">
    <source>
        <dbReference type="EMBL" id="MDY5146691.1"/>
    </source>
</evidence>
<evidence type="ECO:0000313" key="4">
    <source>
        <dbReference type="Proteomes" id="UP001288320"/>
    </source>
</evidence>
<organism evidence="1 4">
    <name type="scientific">Actinotignum timonense</name>
    <dbReference type="NCBI Taxonomy" id="1870995"/>
    <lineage>
        <taxon>Bacteria</taxon>
        <taxon>Bacillati</taxon>
        <taxon>Actinomycetota</taxon>
        <taxon>Actinomycetes</taxon>
        <taxon>Actinomycetales</taxon>
        <taxon>Actinomycetaceae</taxon>
        <taxon>Actinotignum</taxon>
    </lineage>
</organism>
<accession>A0AAW9HNM9</accession>
<sequence>MNRIDVFQIFGKLLLSTLWHRAYFCAYLSPERETAQSTKINNNIVPVFNLKYRRSIAAAEVKE</sequence>
<comment type="caution">
    <text evidence="1">The sequence shown here is derived from an EMBL/GenBank/DDBJ whole genome shotgun (WGS) entry which is preliminary data.</text>
</comment>
<evidence type="ECO:0000313" key="1">
    <source>
        <dbReference type="EMBL" id="MDY5141204.1"/>
    </source>
</evidence>
<reference evidence="1 3" key="1">
    <citation type="submission" date="2023-10" db="EMBL/GenBank/DDBJ databases">
        <title>Whole Genome based description of the genera Actinobaculum and Actinotignum reveals a complex phylogenetic relationship within the species included in the genus Actinotignum.</title>
        <authorList>
            <person name="Jensen C.S."/>
            <person name="Dargis R."/>
            <person name="Kemp M."/>
            <person name="Christensen J.J."/>
        </authorList>
    </citation>
    <scope>NUCLEOTIDE SEQUENCE</scope>
    <source>
        <strain evidence="2 3">SLA_B089</strain>
        <strain evidence="1">SLA_B245</strain>
    </source>
</reference>
<dbReference type="Proteomes" id="UP001288320">
    <property type="component" value="Unassembled WGS sequence"/>
</dbReference>
<proteinExistence type="predicted"/>
<dbReference type="AlphaFoldDB" id="A0AAW9HNM9"/>
<dbReference type="EMBL" id="JAWNFY010000017">
    <property type="protein sequence ID" value="MDY5146691.1"/>
    <property type="molecule type" value="Genomic_DNA"/>
</dbReference>
<protein>
    <submittedName>
        <fullName evidence="1">Uncharacterized protein</fullName>
    </submittedName>
</protein>
<evidence type="ECO:0000313" key="3">
    <source>
        <dbReference type="Proteomes" id="UP001284901"/>
    </source>
</evidence>
<dbReference type="GeneID" id="92813344"/>
<keyword evidence="3" id="KW-1185">Reference proteome</keyword>
<dbReference type="EMBL" id="JAWNFV010000017">
    <property type="protein sequence ID" value="MDY5141204.1"/>
    <property type="molecule type" value="Genomic_DNA"/>
</dbReference>
<dbReference type="RefSeq" id="WP_143231818.1">
    <property type="nucleotide sequence ID" value="NZ_CAUPFC010000012.1"/>
</dbReference>